<dbReference type="AlphaFoldDB" id="A0A0E9SQN6"/>
<dbReference type="EMBL" id="GBXM01064898">
    <property type="protein sequence ID" value="JAH43679.1"/>
    <property type="molecule type" value="Transcribed_RNA"/>
</dbReference>
<evidence type="ECO:0000313" key="1">
    <source>
        <dbReference type="EMBL" id="JAH43679.1"/>
    </source>
</evidence>
<reference evidence="1" key="1">
    <citation type="submission" date="2014-11" db="EMBL/GenBank/DDBJ databases">
        <authorList>
            <person name="Amaro Gonzalez C."/>
        </authorList>
    </citation>
    <scope>NUCLEOTIDE SEQUENCE</scope>
</reference>
<name>A0A0E9SQN6_ANGAN</name>
<accession>A0A0E9SQN6</accession>
<proteinExistence type="predicted"/>
<protein>
    <submittedName>
        <fullName evidence="1">Uncharacterized protein</fullName>
    </submittedName>
</protein>
<reference evidence="1" key="2">
    <citation type="journal article" date="2015" name="Fish Shellfish Immunol.">
        <title>Early steps in the European eel (Anguilla anguilla)-Vibrio vulnificus interaction in the gills: Role of the RtxA13 toxin.</title>
        <authorList>
            <person name="Callol A."/>
            <person name="Pajuelo D."/>
            <person name="Ebbesson L."/>
            <person name="Teles M."/>
            <person name="MacKenzie S."/>
            <person name="Amaro C."/>
        </authorList>
    </citation>
    <scope>NUCLEOTIDE SEQUENCE</scope>
</reference>
<sequence>MAGLTNQLFYARSKIVRILENNNKELFVQLDGHRQIVVAVGEKTWRKCIYFSIVADILVQPIP</sequence>
<organism evidence="1">
    <name type="scientific">Anguilla anguilla</name>
    <name type="common">European freshwater eel</name>
    <name type="synonym">Muraena anguilla</name>
    <dbReference type="NCBI Taxonomy" id="7936"/>
    <lineage>
        <taxon>Eukaryota</taxon>
        <taxon>Metazoa</taxon>
        <taxon>Chordata</taxon>
        <taxon>Craniata</taxon>
        <taxon>Vertebrata</taxon>
        <taxon>Euteleostomi</taxon>
        <taxon>Actinopterygii</taxon>
        <taxon>Neopterygii</taxon>
        <taxon>Teleostei</taxon>
        <taxon>Anguilliformes</taxon>
        <taxon>Anguillidae</taxon>
        <taxon>Anguilla</taxon>
    </lineage>
</organism>